<name>J7G1G2_9CRYP</name>
<evidence type="ECO:0000313" key="3">
    <source>
        <dbReference type="Proteomes" id="UP000243348"/>
    </source>
</evidence>
<keyword evidence="1" id="KW-0812">Transmembrane</keyword>
<evidence type="ECO:0000313" key="2">
    <source>
        <dbReference type="EMBL" id="AFP65332.1"/>
    </source>
</evidence>
<feature type="transmembrane region" description="Helical" evidence="1">
    <location>
        <begin position="136"/>
        <end position="154"/>
    </location>
</feature>
<keyword evidence="1" id="KW-1133">Transmembrane helix</keyword>
<gene>
    <name evidence="2" type="ORF">CMESO_143</name>
</gene>
<organism evidence="2 3">
    <name type="scientific">Chroomonas mesostigmatica CCMP1168</name>
    <dbReference type="NCBI Taxonomy" id="1195612"/>
    <lineage>
        <taxon>Eukaryota</taxon>
        <taxon>Cryptophyceae</taxon>
        <taxon>Pyrenomonadales</taxon>
        <taxon>Chroomonadaceae</taxon>
        <taxon>Chroomonas</taxon>
    </lineage>
</organism>
<keyword evidence="1" id="KW-0472">Membrane</keyword>
<geneLocation type="nucleomorph" evidence="2"/>
<sequence length="532" mass="65176">MQKKNFFISNVIITKKISIHSIEYQMIFRKFLSFFVIVQNFKDFLIFHEKIINKKNKFLVCLYLEANSISNFLEKINIYFFKFLERIENNLIFQTEFIFILDIIKKKLIQFLIFCKKHNEKTQIFFINLKEKMPNFGNFFCSLFFRFFAKYLNIFILFKIQYWIVGIPFKKIQKNFFIFHSTKKKKKINKFVIKEKKIPFFMNTIFAKKIFIIGFWIAERQESNKENLIFFSFKKHCASLESFINFFGISIIKYRFSTFEKLPFLLEVWRIFNNGFFRKKTLENFNLKKSIEKKYFYTEVSKKKKIFRFCKMKNFFEKIKFSPFAKTQKIFLNFYQKCLSIFWETEKLEQNFLRKLKIFKIKNNFQKNNFLRFIFWIQKKFLVSLLIIKQYFSCSFFQKNNLTQKMGVKNWKKNFWNIDNIKAAFKSIKAQFFFSSKNKNLCVLVLKLFPSMNVFDLLMKKPSKYKLAQGKQTNIKPLAFFYNSQIKNIKKIFLKSFLVNKKLEIRFVNFIFVVHCSYAFSEFFSFFSKYHF</sequence>
<protein>
    <submittedName>
        <fullName evidence="2">Uncharacterized protein</fullName>
    </submittedName>
</protein>
<keyword evidence="2" id="KW-0542">Nucleomorph</keyword>
<dbReference type="Proteomes" id="UP000243348">
    <property type="component" value="Nucleomorph 1"/>
</dbReference>
<evidence type="ECO:0000256" key="1">
    <source>
        <dbReference type="SAM" id="Phobius"/>
    </source>
</evidence>
<dbReference type="AlphaFoldDB" id="J7G1G2"/>
<dbReference type="EMBL" id="CP003680">
    <property type="protein sequence ID" value="AFP65332.1"/>
    <property type="molecule type" value="Genomic_DNA"/>
</dbReference>
<reference evidence="2 3" key="1">
    <citation type="journal article" date="2012" name="Genome Biol. Evol.">
        <title>Nucleomorph genome sequence of the cryptophyte alga Chroomonas mesostigmatica CCMP1168 reveals lineage-specific gene loss and genome complexity.</title>
        <authorList>
            <person name="Moore C.E."/>
            <person name="Curtis B."/>
            <person name="Mills T."/>
            <person name="Tanifuji G."/>
            <person name="Archibald J.M."/>
        </authorList>
    </citation>
    <scope>NUCLEOTIDE SEQUENCE [LARGE SCALE GENOMIC DNA]</scope>
    <source>
        <strain evidence="2 3">CCMP1168</strain>
    </source>
</reference>
<proteinExistence type="predicted"/>
<accession>J7G1G2</accession>